<dbReference type="Gene3D" id="2.160.20.10">
    <property type="entry name" value="Single-stranded right-handed beta-helix, Pectin lyase-like"/>
    <property type="match status" value="2"/>
</dbReference>
<reference evidence="4" key="1">
    <citation type="submission" date="2017-02" db="EMBL/GenBank/DDBJ databases">
        <title>Comparative genomics and description of representatives of a novel lineage of planctomycetes thriving in anoxic sediments.</title>
        <authorList>
            <person name="Spring S."/>
            <person name="Bunk B."/>
            <person name="Sproer C."/>
        </authorList>
    </citation>
    <scope>NUCLEOTIDE SEQUENCE [LARGE SCALE GENOMIC DNA]</scope>
    <source>
        <strain evidence="4">SM-Chi-D1</strain>
    </source>
</reference>
<dbReference type="OrthoDB" id="227157at2"/>
<dbReference type="SMART" id="SM00710">
    <property type="entry name" value="PbH1"/>
    <property type="match status" value="7"/>
</dbReference>
<dbReference type="PANTHER" id="PTHR36453:SF1">
    <property type="entry name" value="RIGHT HANDED BETA HELIX DOMAIN-CONTAINING PROTEIN"/>
    <property type="match status" value="1"/>
</dbReference>
<dbReference type="Pfam" id="PF13229">
    <property type="entry name" value="Beta_helix"/>
    <property type="match status" value="1"/>
</dbReference>
<dbReference type="EMBL" id="CP019646">
    <property type="protein sequence ID" value="AQQ71020.1"/>
    <property type="molecule type" value="Genomic_DNA"/>
</dbReference>
<feature type="domain" description="Right handed beta helix" evidence="1">
    <location>
        <begin position="340"/>
        <end position="492"/>
    </location>
</feature>
<sequence length="711" mass="79808">MRDIKYGILFIVICGILNAAALEYFISPEGSDENPGTIESPPASLDGARLAVREAIRQGAQGEIVVWIAQGRYEIESPVVFTCHDSGSENLKITYKAQSGDKPVISGGKILSGTWQRKQGNIWSLDLPIVREQQWWFRQLFKDGVRQVRSRYPNDGDWLTVDKTSAAGEFGDPLRVTIEEKLPFDNLARKEAEAVMFNLWSISRARISASKEKLIQTQTPLGWIGHGATSIQPGRKLYLEHAYEFIDQPGEWYLDRDEFVLYYMARDGEDPNDAQWIAPYAKQLLRLMGRNDEPLCNIKFEGLAFEHAAWQMPLSGYAGIQAGYYGSKYVSQATYSPLMAILCEYTQGCTFDNVGLSHTGTSGMGLGAGCKDTLINSCTLKDIGGTGILVGWRRIANEPPRRWFENGWADSLDVPKNNRITNNDLSDCGRIHLSSTAVMTAFTEDTLIAHNEIRDMPHIGITVGFIWDDHPSTQKRTIVEYNHIHHCMKRLIDGAAIYTLGYQPGTIVRNNYIHDILNGHGLYTDEGSAHILFENNVCYRTGLRGFNQNYGHHNIVRNNMFIYPCLSAQGQTWGEFEDANFMLYENFLKPSVVRRNRGDFDVDGSFVIEQNIFLFNQGEYFTTNFGKGTDTFTIDSNVIWDTRGGIEADDVTMFEGGNLAAWRQRGHDRNSIIADPGFTDLEAGDFSLTKDSPAFKLGFKSIDITKAGPVN</sequence>
<gene>
    <name evidence="3" type="ORF">SMSP2_01384</name>
</gene>
<feature type="domain" description="GH141-like insertion" evidence="2">
    <location>
        <begin position="120"/>
        <end position="266"/>
    </location>
</feature>
<dbReference type="KEGG" id="pbas:SMSP2_01384"/>
<dbReference type="Proteomes" id="UP000188181">
    <property type="component" value="Chromosome"/>
</dbReference>
<keyword evidence="4" id="KW-1185">Reference proteome</keyword>
<organism evidence="3 4">
    <name type="scientific">Limihaloglobus sulfuriphilus</name>
    <dbReference type="NCBI Taxonomy" id="1851148"/>
    <lineage>
        <taxon>Bacteria</taxon>
        <taxon>Pseudomonadati</taxon>
        <taxon>Planctomycetota</taxon>
        <taxon>Phycisphaerae</taxon>
        <taxon>Sedimentisphaerales</taxon>
        <taxon>Sedimentisphaeraceae</taxon>
        <taxon>Limihaloglobus</taxon>
    </lineage>
</organism>
<evidence type="ECO:0000259" key="1">
    <source>
        <dbReference type="Pfam" id="PF13229"/>
    </source>
</evidence>
<dbReference type="PANTHER" id="PTHR36453">
    <property type="entry name" value="SECRETED PROTEIN-RELATED"/>
    <property type="match status" value="1"/>
</dbReference>
<dbReference type="STRING" id="1851148.SMSP2_01384"/>
<protein>
    <submittedName>
        <fullName evidence="3">Uncharacterized protein</fullName>
    </submittedName>
</protein>
<dbReference type="RefSeq" id="WP_146683240.1">
    <property type="nucleotide sequence ID" value="NZ_CP019646.1"/>
</dbReference>
<dbReference type="InterPro" id="IPR048482">
    <property type="entry name" value="GH141_ins"/>
</dbReference>
<evidence type="ECO:0000313" key="4">
    <source>
        <dbReference type="Proteomes" id="UP000188181"/>
    </source>
</evidence>
<dbReference type="InterPro" id="IPR006626">
    <property type="entry name" value="PbH1"/>
</dbReference>
<dbReference type="InterPro" id="IPR039448">
    <property type="entry name" value="Beta_helix"/>
</dbReference>
<dbReference type="AlphaFoldDB" id="A0A1Q2MEC6"/>
<name>A0A1Q2MEC6_9BACT</name>
<dbReference type="InterPro" id="IPR011050">
    <property type="entry name" value="Pectin_lyase_fold/virulence"/>
</dbReference>
<dbReference type="InterPro" id="IPR012334">
    <property type="entry name" value="Pectin_lyas_fold"/>
</dbReference>
<evidence type="ECO:0000313" key="3">
    <source>
        <dbReference type="EMBL" id="AQQ71020.1"/>
    </source>
</evidence>
<evidence type="ECO:0000259" key="2">
    <source>
        <dbReference type="Pfam" id="PF21231"/>
    </source>
</evidence>
<proteinExistence type="predicted"/>
<dbReference type="Pfam" id="PF21231">
    <property type="entry name" value="GH141_M"/>
    <property type="match status" value="1"/>
</dbReference>
<accession>A0A1Q2MEC6</accession>
<dbReference type="SUPFAM" id="SSF51126">
    <property type="entry name" value="Pectin lyase-like"/>
    <property type="match status" value="1"/>
</dbReference>